<comment type="caution">
    <text evidence="1">The sequence shown here is derived from an EMBL/GenBank/DDBJ whole genome shotgun (WGS) entry which is preliminary data.</text>
</comment>
<protein>
    <submittedName>
        <fullName evidence="1">Uncharacterized protein</fullName>
    </submittedName>
</protein>
<proteinExistence type="predicted"/>
<gene>
    <name evidence="1" type="ORF">MLD38_018773</name>
</gene>
<organism evidence="1 2">
    <name type="scientific">Melastoma candidum</name>
    <dbReference type="NCBI Taxonomy" id="119954"/>
    <lineage>
        <taxon>Eukaryota</taxon>
        <taxon>Viridiplantae</taxon>
        <taxon>Streptophyta</taxon>
        <taxon>Embryophyta</taxon>
        <taxon>Tracheophyta</taxon>
        <taxon>Spermatophyta</taxon>
        <taxon>Magnoliopsida</taxon>
        <taxon>eudicotyledons</taxon>
        <taxon>Gunneridae</taxon>
        <taxon>Pentapetalae</taxon>
        <taxon>rosids</taxon>
        <taxon>malvids</taxon>
        <taxon>Myrtales</taxon>
        <taxon>Melastomataceae</taxon>
        <taxon>Melastomatoideae</taxon>
        <taxon>Melastomateae</taxon>
        <taxon>Melastoma</taxon>
    </lineage>
</organism>
<dbReference type="Proteomes" id="UP001057402">
    <property type="component" value="Chromosome 5"/>
</dbReference>
<evidence type="ECO:0000313" key="2">
    <source>
        <dbReference type="Proteomes" id="UP001057402"/>
    </source>
</evidence>
<evidence type="ECO:0000313" key="1">
    <source>
        <dbReference type="EMBL" id="KAI4370419.1"/>
    </source>
</evidence>
<dbReference type="EMBL" id="CM042884">
    <property type="protein sequence ID" value="KAI4370419.1"/>
    <property type="molecule type" value="Genomic_DNA"/>
</dbReference>
<reference evidence="2" key="1">
    <citation type="journal article" date="2023" name="Front. Plant Sci.">
        <title>Chromosomal-level genome assembly of Melastoma candidum provides insights into trichome evolution.</title>
        <authorList>
            <person name="Zhong Y."/>
            <person name="Wu W."/>
            <person name="Sun C."/>
            <person name="Zou P."/>
            <person name="Liu Y."/>
            <person name="Dai S."/>
            <person name="Zhou R."/>
        </authorList>
    </citation>
    <scope>NUCLEOTIDE SEQUENCE [LARGE SCALE GENOMIC DNA]</scope>
</reference>
<sequence length="241" mass="27756">MLHYLDRFGDLCSYSPGNYPHAHLAEVLNWFAPLSRWKVWFEEQAYRFQKWPDITSYTIYFFHRNWHYDSNVASLVAVNTVDHFACLPNSIAIHFGNYEVDDQIPRIWEVPFNTKGSEHKDMLHSRTCLTNKLFQLNSMRPLTEEELLIQQIARIDVNEAWCIDEALEAHIQEQINWHAIVEDMVQNFNLSSPSAIPGSSSGPGSISPPGPGSTSRRTSRRKKLSAKESDPHGKRPKTSED</sequence>
<name>A0ACB9QUW6_9MYRT</name>
<accession>A0ACB9QUW6</accession>
<keyword evidence="2" id="KW-1185">Reference proteome</keyword>